<evidence type="ECO:0000256" key="4">
    <source>
        <dbReference type="RuleBase" id="RU362057"/>
    </source>
</evidence>
<protein>
    <recommendedName>
        <fullName evidence="4">Glycosyltransferase</fullName>
        <ecNumber evidence="4">2.4.1.-</ecNumber>
    </recommendedName>
</protein>
<dbReference type="EMBL" id="GDJX01023352">
    <property type="protein sequence ID" value="JAT44584.1"/>
    <property type="molecule type" value="Transcribed_RNA"/>
</dbReference>
<dbReference type="GO" id="GO:0009690">
    <property type="term" value="P:cytokinin metabolic process"/>
    <property type="evidence" value="ECO:0007669"/>
    <property type="project" value="UniProtKB-ARBA"/>
</dbReference>
<keyword evidence="3" id="KW-0328">Glycosyltransferase</keyword>
<dbReference type="Pfam" id="PF00201">
    <property type="entry name" value="UDPGT"/>
    <property type="match status" value="1"/>
</dbReference>
<reference evidence="6" key="1">
    <citation type="submission" date="2015-07" db="EMBL/GenBank/DDBJ databases">
        <title>Transcriptome Assembly of Anthurium amnicola.</title>
        <authorList>
            <person name="Suzuki J."/>
        </authorList>
    </citation>
    <scope>NUCLEOTIDE SEQUENCE</scope>
</reference>
<evidence type="ECO:0000313" key="6">
    <source>
        <dbReference type="EMBL" id="JAT44584.1"/>
    </source>
</evidence>
<feature type="domain" description="Glycosyltransferase N-terminal" evidence="5">
    <location>
        <begin position="15"/>
        <end position="245"/>
    </location>
</feature>
<sequence length="470" mass="51317">MVHPSGGGAPAAGGVVVVMVPFPAQGHLNQLLHLSRLVADRGVGVHFVGSATHNRQAKVRLHGWDVGAFPNIRFHDLPVPRFATPRPDPDAPIRHLQPAFDASLQMQAPLASLLRTLSATSRRVVVVHDSLMSFAAQEAAALPNAESYVFHSVSAFAILLFQWGARGEHEEKLHALLPGVRSNPVDGCFTPEFIDFIHRQYRKTPPPAGRIFNTCRSVEGGIVDLLARDPLLHNTSCFAVGPLNPVVPAPSGPRHQCMEWLDRQPPGSVVYVAFGTTSSMPREQIVELAAGLERSRQRFLWVFRDADRGDIFAEEGEGDGGQRHLLLPSGYERRVAGVGMVVRGWAPQLDVLGHPSTGLFMSHCGWNSCMESLSAGVPMAAWPMHSDQPKNALLVTEVLKVGVAVRDWARREETVTSAAVEDAIRRVMDSEEGREIRTRTKAVRDAIHRAVSKGGCSHSAMESFVSHIIR</sequence>
<dbReference type="AlphaFoldDB" id="A0A1D1XQB8"/>
<comment type="similarity">
    <text evidence="1 3">Belongs to the UDP-glycosyltransferase family.</text>
</comment>
<dbReference type="EC" id="2.4.1.-" evidence="4"/>
<dbReference type="GO" id="GO:0050404">
    <property type="term" value="F:zeatin O-beta-D-xylosyltransferase activity"/>
    <property type="evidence" value="ECO:0007669"/>
    <property type="project" value="UniProtKB-ARBA"/>
</dbReference>
<dbReference type="FunFam" id="3.40.50.2000:FF:000238">
    <property type="entry name" value="Glycosyltransferase"/>
    <property type="match status" value="1"/>
</dbReference>
<gene>
    <name evidence="6" type="primary">ZOG1_1</name>
    <name evidence="6" type="ORF">g.46608</name>
</gene>
<dbReference type="PANTHER" id="PTHR48044:SF22">
    <property type="entry name" value="GLYCOSYLTRANSFERASE"/>
    <property type="match status" value="1"/>
</dbReference>
<dbReference type="InterPro" id="IPR058980">
    <property type="entry name" value="Glyco_transf_N"/>
</dbReference>
<dbReference type="PANTHER" id="PTHR48044">
    <property type="entry name" value="GLYCOSYLTRANSFERASE"/>
    <property type="match status" value="1"/>
</dbReference>
<dbReference type="CDD" id="cd03784">
    <property type="entry name" value="GT1_Gtf-like"/>
    <property type="match status" value="1"/>
</dbReference>
<dbReference type="Pfam" id="PF26168">
    <property type="entry name" value="Glyco_transf_N"/>
    <property type="match status" value="1"/>
</dbReference>
<organism evidence="6">
    <name type="scientific">Anthurium amnicola</name>
    <dbReference type="NCBI Taxonomy" id="1678845"/>
    <lineage>
        <taxon>Eukaryota</taxon>
        <taxon>Viridiplantae</taxon>
        <taxon>Streptophyta</taxon>
        <taxon>Embryophyta</taxon>
        <taxon>Tracheophyta</taxon>
        <taxon>Spermatophyta</taxon>
        <taxon>Magnoliopsida</taxon>
        <taxon>Liliopsida</taxon>
        <taxon>Araceae</taxon>
        <taxon>Pothoideae</taxon>
        <taxon>Potheae</taxon>
        <taxon>Anthurium</taxon>
    </lineage>
</organism>
<name>A0A1D1XQB8_9ARAE</name>
<dbReference type="SUPFAM" id="SSF53756">
    <property type="entry name" value="UDP-Glycosyltransferase/glycogen phosphorylase"/>
    <property type="match status" value="1"/>
</dbReference>
<evidence type="ECO:0000256" key="3">
    <source>
        <dbReference type="RuleBase" id="RU003718"/>
    </source>
</evidence>
<evidence type="ECO:0000259" key="5">
    <source>
        <dbReference type="Pfam" id="PF26168"/>
    </source>
</evidence>
<evidence type="ECO:0000256" key="2">
    <source>
        <dbReference type="ARBA" id="ARBA00022679"/>
    </source>
</evidence>
<accession>A0A1D1XQB8</accession>
<dbReference type="InterPro" id="IPR035595">
    <property type="entry name" value="UDP_glycos_trans_CS"/>
</dbReference>
<dbReference type="PROSITE" id="PS00375">
    <property type="entry name" value="UDPGT"/>
    <property type="match status" value="1"/>
</dbReference>
<keyword evidence="2 3" id="KW-0808">Transferase</keyword>
<proteinExistence type="inferred from homology"/>
<dbReference type="InterPro" id="IPR002213">
    <property type="entry name" value="UDP_glucos_trans"/>
</dbReference>
<evidence type="ECO:0000256" key="1">
    <source>
        <dbReference type="ARBA" id="ARBA00009995"/>
    </source>
</evidence>
<dbReference type="Gene3D" id="3.40.50.2000">
    <property type="entry name" value="Glycogen Phosphorylase B"/>
    <property type="match status" value="2"/>
</dbReference>
<dbReference type="FunFam" id="3.40.50.2000:FF:000060">
    <property type="entry name" value="Glycosyltransferase"/>
    <property type="match status" value="1"/>
</dbReference>